<dbReference type="InterPro" id="IPR029063">
    <property type="entry name" value="SAM-dependent_MTases_sf"/>
</dbReference>
<evidence type="ECO:0000313" key="10">
    <source>
        <dbReference type="EMBL" id="MCQ4923794.1"/>
    </source>
</evidence>
<keyword evidence="11" id="KW-1185">Reference proteome</keyword>
<gene>
    <name evidence="10" type="ORF">NE686_11900</name>
</gene>
<dbReference type="Pfam" id="PF07669">
    <property type="entry name" value="Eco57I"/>
    <property type="match status" value="1"/>
</dbReference>
<evidence type="ECO:0000313" key="11">
    <source>
        <dbReference type="Proteomes" id="UP001524478"/>
    </source>
</evidence>
<sequence>MGPNILGDIYQKNTDKEIRKSIGQYYTPDFIIKYILNKTIGKADIIENPYISVIDISCGAGYFLVEAYNILKEKFLLSLEELRERYGEDTYTLEKEGRIYSLNGIDYWRKENIHYHILKHCIYGADKDKTAVNLTKIGLLGKEPTSKIEELNIVECDSLYRWEKNYIDEGKLKEENKLIEFWRKKYNYVIGNPPYIGHKQLDMKYKQWLLHEYDSVFKDKSDISFCFFKRIVDILSPDGISGIITSRYFMESPTGKHLRSYLTNNVDILEIVDFYGAEIFKGIGVATAIYFFKNDKSNYNNVTVNKLIDDGNQFEDLKDLREVIKSDLFERFEVEQVNLYTDRWILAPKSILNIYNKIESKAEKRLGDVVTSFQGIITGCDKAFVLTSEEIEKNNIERELLKRWIKNRNVERYQVSDTDLSLIYSDLIQSEKKYPNSIEFIRNYRERLENRRECKNGAKKWYQLQWGRDRTLFEQPKIVFPYKASRNRFSLDYNNVYCSADVYSIIIKEEYKDEIPLEYLVGLLNSSIYEFYFKLFAKKMGRGIYDYYPNSVLDMKIITEDIIDDIVCRVKQIMDLLLILDKDRNDKRLVEERIYKLEEEINRIIGDYFEIDEEEYKVYKRYLR</sequence>
<evidence type="ECO:0000256" key="5">
    <source>
        <dbReference type="ARBA" id="ARBA00022747"/>
    </source>
</evidence>
<evidence type="ECO:0000256" key="2">
    <source>
        <dbReference type="ARBA" id="ARBA00022603"/>
    </source>
</evidence>
<feature type="domain" description="Type II methyltransferase M.TaqI-like" evidence="8">
    <location>
        <begin position="120"/>
        <end position="280"/>
    </location>
</feature>
<dbReference type="EMBL" id="JANGAC010000008">
    <property type="protein sequence ID" value="MCQ4923794.1"/>
    <property type="molecule type" value="Genomic_DNA"/>
</dbReference>
<dbReference type="SUPFAM" id="SSF53335">
    <property type="entry name" value="S-adenosyl-L-methionine-dependent methyltransferases"/>
    <property type="match status" value="1"/>
</dbReference>
<dbReference type="PANTHER" id="PTHR33841">
    <property type="entry name" value="DNA METHYLTRANSFERASE YEEA-RELATED"/>
    <property type="match status" value="1"/>
</dbReference>
<protein>
    <recommendedName>
        <fullName evidence="1">site-specific DNA-methyltransferase (adenine-specific)</fullName>
        <ecNumber evidence="1">2.1.1.72</ecNumber>
    </recommendedName>
</protein>
<accession>A0ABT1SBD3</accession>
<evidence type="ECO:0000256" key="3">
    <source>
        <dbReference type="ARBA" id="ARBA00022679"/>
    </source>
</evidence>
<organism evidence="10 11">
    <name type="scientific">Tissierella carlieri</name>
    <dbReference type="NCBI Taxonomy" id="689904"/>
    <lineage>
        <taxon>Bacteria</taxon>
        <taxon>Bacillati</taxon>
        <taxon>Bacillota</taxon>
        <taxon>Tissierellia</taxon>
        <taxon>Tissierellales</taxon>
        <taxon>Tissierellaceae</taxon>
        <taxon>Tissierella</taxon>
    </lineage>
</organism>
<keyword evidence="6" id="KW-0238">DNA-binding</keyword>
<dbReference type="PROSITE" id="PS00092">
    <property type="entry name" value="N6_MTASE"/>
    <property type="match status" value="1"/>
</dbReference>
<keyword evidence="2 10" id="KW-0489">Methyltransferase</keyword>
<name>A0ABT1SBD3_9FIRM</name>
<dbReference type="InterPro" id="IPR050953">
    <property type="entry name" value="N4_N6_ade-DNA_methylase"/>
</dbReference>
<feature type="domain" description="TaqI-like C-terminal specificity" evidence="9">
    <location>
        <begin position="440"/>
        <end position="549"/>
    </location>
</feature>
<evidence type="ECO:0000256" key="6">
    <source>
        <dbReference type="ARBA" id="ARBA00023125"/>
    </source>
</evidence>
<comment type="caution">
    <text evidence="10">The sequence shown here is derived from an EMBL/GenBank/DDBJ whole genome shotgun (WGS) entry which is preliminary data.</text>
</comment>
<keyword evidence="3" id="KW-0808">Transferase</keyword>
<dbReference type="RefSeq" id="WP_256311663.1">
    <property type="nucleotide sequence ID" value="NZ_JANGAC010000008.1"/>
</dbReference>
<dbReference type="PRINTS" id="PR00507">
    <property type="entry name" value="N12N6MTFRASE"/>
</dbReference>
<dbReference type="PANTHER" id="PTHR33841:SF6">
    <property type="entry name" value="TYPE II METHYLTRANSFERASE M.HINDII"/>
    <property type="match status" value="1"/>
</dbReference>
<keyword evidence="5" id="KW-0680">Restriction system</keyword>
<evidence type="ECO:0000256" key="7">
    <source>
        <dbReference type="ARBA" id="ARBA00047942"/>
    </source>
</evidence>
<evidence type="ECO:0000259" key="9">
    <source>
        <dbReference type="Pfam" id="PF12950"/>
    </source>
</evidence>
<dbReference type="GO" id="GO:0008168">
    <property type="term" value="F:methyltransferase activity"/>
    <property type="evidence" value="ECO:0007669"/>
    <property type="project" value="UniProtKB-KW"/>
</dbReference>
<dbReference type="GO" id="GO:0032259">
    <property type="term" value="P:methylation"/>
    <property type="evidence" value="ECO:0007669"/>
    <property type="project" value="UniProtKB-KW"/>
</dbReference>
<dbReference type="Proteomes" id="UP001524478">
    <property type="component" value="Unassembled WGS sequence"/>
</dbReference>
<dbReference type="Gene3D" id="3.40.50.150">
    <property type="entry name" value="Vaccinia Virus protein VP39"/>
    <property type="match status" value="1"/>
</dbReference>
<keyword evidence="4" id="KW-0949">S-adenosyl-L-methionine</keyword>
<evidence type="ECO:0000256" key="4">
    <source>
        <dbReference type="ARBA" id="ARBA00022691"/>
    </source>
</evidence>
<evidence type="ECO:0000259" key="8">
    <source>
        <dbReference type="Pfam" id="PF07669"/>
    </source>
</evidence>
<dbReference type="InterPro" id="IPR002052">
    <property type="entry name" value="DNA_methylase_N6_adenine_CS"/>
</dbReference>
<dbReference type="Pfam" id="PF12950">
    <property type="entry name" value="TaqI_C"/>
    <property type="match status" value="1"/>
</dbReference>
<evidence type="ECO:0000256" key="1">
    <source>
        <dbReference type="ARBA" id="ARBA00011900"/>
    </source>
</evidence>
<dbReference type="EC" id="2.1.1.72" evidence="1"/>
<reference evidence="10 11" key="1">
    <citation type="submission" date="2022-06" db="EMBL/GenBank/DDBJ databases">
        <title>Isolation of gut microbiota from human fecal samples.</title>
        <authorList>
            <person name="Pamer E.G."/>
            <person name="Barat B."/>
            <person name="Waligurski E."/>
            <person name="Medina S."/>
            <person name="Paddock L."/>
            <person name="Mostad J."/>
        </authorList>
    </citation>
    <scope>NUCLEOTIDE SEQUENCE [LARGE SCALE GENOMIC DNA]</scope>
    <source>
        <strain evidence="10 11">DFI.7.95</strain>
    </source>
</reference>
<dbReference type="InterPro" id="IPR025931">
    <property type="entry name" value="TaqI_C"/>
</dbReference>
<dbReference type="InterPro" id="IPR011639">
    <property type="entry name" value="MethylTrfase_TaqI-like_dom"/>
</dbReference>
<comment type="catalytic activity">
    <reaction evidence="7">
        <text>a 2'-deoxyadenosine in DNA + S-adenosyl-L-methionine = an N(6)-methyl-2'-deoxyadenosine in DNA + S-adenosyl-L-homocysteine + H(+)</text>
        <dbReference type="Rhea" id="RHEA:15197"/>
        <dbReference type="Rhea" id="RHEA-COMP:12418"/>
        <dbReference type="Rhea" id="RHEA-COMP:12419"/>
        <dbReference type="ChEBI" id="CHEBI:15378"/>
        <dbReference type="ChEBI" id="CHEBI:57856"/>
        <dbReference type="ChEBI" id="CHEBI:59789"/>
        <dbReference type="ChEBI" id="CHEBI:90615"/>
        <dbReference type="ChEBI" id="CHEBI:90616"/>
        <dbReference type="EC" id="2.1.1.72"/>
    </reaction>
</comment>
<proteinExistence type="predicted"/>